<accession>A0ABP7Q8M4</accession>
<evidence type="ECO:0000256" key="1">
    <source>
        <dbReference type="SAM" id="MobiDB-lite"/>
    </source>
</evidence>
<dbReference type="InterPro" id="IPR011320">
    <property type="entry name" value="RNase_H1_N"/>
</dbReference>
<name>A0ABP7Q8M4_9GAMM</name>
<dbReference type="Gene3D" id="3.30.420.10">
    <property type="entry name" value="Ribonuclease H-like superfamily/Ribonuclease H"/>
    <property type="match status" value="1"/>
</dbReference>
<keyword evidence="4" id="KW-1185">Reference proteome</keyword>
<sequence>MTYVVWNGNPSGLYDIWEEAEKAVRSVKGASCKRFDSYEEALHAFETMDGKWWSPERREQRKLHADMQIEKANLNYEDFDAVIYFDGSHQANPSRNGVGLAIYEYGSLTHLKYGWFEIGGTCVNHGIIKAFKTAVELAEVYLREGMRTMLVTDSPWAFENIAMTAQRPWSDYMNEYYGMTDEAWARWRNLSDTAELRKAPTKANITGRKLADILGKMAVEEQIIPLEGREGALEDDKVELKKIRKELREKMAKEKPTAKKETNRGIVVKDSHESEYTEPLRVQIPPG</sequence>
<feature type="region of interest" description="Disordered" evidence="1">
    <location>
        <begin position="251"/>
        <end position="287"/>
    </location>
</feature>
<dbReference type="InterPro" id="IPR037056">
    <property type="entry name" value="RNase_H1_N_sf"/>
</dbReference>
<feature type="compositionally biased region" description="Basic and acidic residues" evidence="1">
    <location>
        <begin position="251"/>
        <end position="275"/>
    </location>
</feature>
<organism evidence="3 4">
    <name type="scientific">Allohahella marinimesophila</name>
    <dbReference type="NCBI Taxonomy" id="1054972"/>
    <lineage>
        <taxon>Bacteria</taxon>
        <taxon>Pseudomonadati</taxon>
        <taxon>Pseudomonadota</taxon>
        <taxon>Gammaproteobacteria</taxon>
        <taxon>Oceanospirillales</taxon>
        <taxon>Hahellaceae</taxon>
        <taxon>Allohahella</taxon>
    </lineage>
</organism>
<protein>
    <recommendedName>
        <fullName evidence="2">Ribonuclease H1 N-terminal domain-containing protein</fullName>
    </recommendedName>
</protein>
<proteinExistence type="predicted"/>
<dbReference type="InterPro" id="IPR012337">
    <property type="entry name" value="RNaseH-like_sf"/>
</dbReference>
<dbReference type="Pfam" id="PF01693">
    <property type="entry name" value="Cauli_VI"/>
    <property type="match status" value="1"/>
</dbReference>
<dbReference type="EMBL" id="BAABBO010000021">
    <property type="protein sequence ID" value="GAA3977825.1"/>
    <property type="molecule type" value="Genomic_DNA"/>
</dbReference>
<evidence type="ECO:0000313" key="4">
    <source>
        <dbReference type="Proteomes" id="UP001501337"/>
    </source>
</evidence>
<reference evidence="4" key="1">
    <citation type="journal article" date="2019" name="Int. J. Syst. Evol. Microbiol.">
        <title>The Global Catalogue of Microorganisms (GCM) 10K type strain sequencing project: providing services to taxonomists for standard genome sequencing and annotation.</title>
        <authorList>
            <consortium name="The Broad Institute Genomics Platform"/>
            <consortium name="The Broad Institute Genome Sequencing Center for Infectious Disease"/>
            <person name="Wu L."/>
            <person name="Ma J."/>
        </authorList>
    </citation>
    <scope>NUCLEOTIDE SEQUENCE [LARGE SCALE GENOMIC DNA]</scope>
    <source>
        <strain evidence="4">JCM 17555</strain>
    </source>
</reference>
<dbReference type="Gene3D" id="3.40.970.10">
    <property type="entry name" value="Ribonuclease H1, N-terminal domain"/>
    <property type="match status" value="1"/>
</dbReference>
<comment type="caution">
    <text evidence="3">The sequence shown here is derived from an EMBL/GenBank/DDBJ whole genome shotgun (WGS) entry which is preliminary data.</text>
</comment>
<dbReference type="InterPro" id="IPR009027">
    <property type="entry name" value="Ribosomal_bL9/RNase_H1_N"/>
</dbReference>
<evidence type="ECO:0000259" key="2">
    <source>
        <dbReference type="Pfam" id="PF01693"/>
    </source>
</evidence>
<dbReference type="InterPro" id="IPR036397">
    <property type="entry name" value="RNaseH_sf"/>
</dbReference>
<evidence type="ECO:0000313" key="3">
    <source>
        <dbReference type="EMBL" id="GAA3977825.1"/>
    </source>
</evidence>
<dbReference type="SUPFAM" id="SSF53098">
    <property type="entry name" value="Ribonuclease H-like"/>
    <property type="match status" value="1"/>
</dbReference>
<feature type="domain" description="Ribonuclease H1 N-terminal" evidence="2">
    <location>
        <begin position="3"/>
        <end position="42"/>
    </location>
</feature>
<gene>
    <name evidence="3" type="ORF">GCM10022278_38220</name>
</gene>
<dbReference type="SUPFAM" id="SSF55658">
    <property type="entry name" value="L9 N-domain-like"/>
    <property type="match status" value="1"/>
</dbReference>
<dbReference type="Proteomes" id="UP001501337">
    <property type="component" value="Unassembled WGS sequence"/>
</dbReference>